<reference evidence="1" key="2">
    <citation type="journal article" date="2020" name="Microorganisms">
        <title>Osmotic Adaptation and Compatible Solute Biosynthesis of Phototrophic Bacteria as Revealed from Genome Analyses.</title>
        <authorList>
            <person name="Imhoff J.F."/>
            <person name="Rahn T."/>
            <person name="Kunzel S."/>
            <person name="Keller A."/>
            <person name="Neulinger S.C."/>
        </authorList>
    </citation>
    <scope>NUCLEOTIDE SEQUENCE</scope>
    <source>
        <strain evidence="1">DSM 11080</strain>
    </source>
</reference>
<name>A0AAJ0UBA7_9GAMM</name>
<sequence>MTLRRQVLAETMDALTQAAERLEMTHAGLAQHFPLSAAGLAALPALEQERLDAYAVRYARCQNLLAPAMRALARAQLEPKADGSFLELHALMQKQGLVGATAEWERLRSLRNAVGHEYPDPDSIVDILNGLRAETPAILELVERLRHAAAQLPT</sequence>
<gene>
    <name evidence="1" type="ORF">CKO40_22930</name>
</gene>
<dbReference type="RefSeq" id="WP_200348792.1">
    <property type="nucleotide sequence ID" value="NZ_NRSJ01000079.1"/>
</dbReference>
<dbReference type="Proteomes" id="UP001296776">
    <property type="component" value="Unassembled WGS sequence"/>
</dbReference>
<accession>A0AAJ0UBA7</accession>
<protein>
    <recommendedName>
        <fullName evidence="3">DUF86 domain-containing protein</fullName>
    </recommendedName>
</protein>
<evidence type="ECO:0008006" key="3">
    <source>
        <dbReference type="Google" id="ProtNLM"/>
    </source>
</evidence>
<dbReference type="Gene3D" id="1.20.120.330">
    <property type="entry name" value="Nucleotidyltransferases domain 2"/>
    <property type="match status" value="1"/>
</dbReference>
<organism evidence="1 2">
    <name type="scientific">Halochromatium glycolicum</name>
    <dbReference type="NCBI Taxonomy" id="85075"/>
    <lineage>
        <taxon>Bacteria</taxon>
        <taxon>Pseudomonadati</taxon>
        <taxon>Pseudomonadota</taxon>
        <taxon>Gammaproteobacteria</taxon>
        <taxon>Chromatiales</taxon>
        <taxon>Chromatiaceae</taxon>
        <taxon>Halochromatium</taxon>
    </lineage>
</organism>
<keyword evidence="2" id="KW-1185">Reference proteome</keyword>
<dbReference type="AlphaFoldDB" id="A0AAJ0UBA7"/>
<comment type="caution">
    <text evidence="1">The sequence shown here is derived from an EMBL/GenBank/DDBJ whole genome shotgun (WGS) entry which is preliminary data.</text>
</comment>
<dbReference type="SUPFAM" id="SSF81593">
    <property type="entry name" value="Nucleotidyltransferase substrate binding subunit/domain"/>
    <property type="match status" value="1"/>
</dbReference>
<dbReference type="EMBL" id="NRSJ01000079">
    <property type="protein sequence ID" value="MBK1707307.1"/>
    <property type="molecule type" value="Genomic_DNA"/>
</dbReference>
<evidence type="ECO:0000313" key="1">
    <source>
        <dbReference type="EMBL" id="MBK1707307.1"/>
    </source>
</evidence>
<proteinExistence type="predicted"/>
<reference evidence="1" key="1">
    <citation type="submission" date="2017-08" db="EMBL/GenBank/DDBJ databases">
        <authorList>
            <person name="Imhoff J.F."/>
            <person name="Rahn T."/>
            <person name="Kuenzel S."/>
            <person name="Neulinger S.C."/>
        </authorList>
    </citation>
    <scope>NUCLEOTIDE SEQUENCE</scope>
    <source>
        <strain evidence="1">DSM 11080</strain>
    </source>
</reference>
<evidence type="ECO:0000313" key="2">
    <source>
        <dbReference type="Proteomes" id="UP001296776"/>
    </source>
</evidence>